<dbReference type="Proteomes" id="UP001154252">
    <property type="component" value="Unassembled WGS sequence"/>
</dbReference>
<accession>A0A9W4P8A3</accession>
<evidence type="ECO:0000313" key="3">
    <source>
        <dbReference type="Proteomes" id="UP001154252"/>
    </source>
</evidence>
<feature type="region of interest" description="Disordered" evidence="1">
    <location>
        <begin position="236"/>
        <end position="276"/>
    </location>
</feature>
<protein>
    <submittedName>
        <fullName evidence="2">Uncharacterized protein</fullName>
    </submittedName>
</protein>
<dbReference type="AlphaFoldDB" id="A0A9W4P8A3"/>
<comment type="caution">
    <text evidence="2">The sequence shown here is derived from an EMBL/GenBank/DDBJ whole genome shotgun (WGS) entry which is preliminary data.</text>
</comment>
<proteinExistence type="predicted"/>
<gene>
    <name evidence="2" type="ORF">PEGY_LOCUS8953</name>
</gene>
<feature type="compositionally biased region" description="Polar residues" evidence="1">
    <location>
        <begin position="82"/>
        <end position="99"/>
    </location>
</feature>
<reference evidence="2" key="1">
    <citation type="submission" date="2021-07" db="EMBL/GenBank/DDBJ databases">
        <authorList>
            <person name="Branca A.L. A."/>
        </authorList>
    </citation>
    <scope>NUCLEOTIDE SEQUENCE</scope>
</reference>
<evidence type="ECO:0000256" key="1">
    <source>
        <dbReference type="SAM" id="MobiDB-lite"/>
    </source>
</evidence>
<feature type="region of interest" description="Disordered" evidence="1">
    <location>
        <begin position="74"/>
        <end position="105"/>
    </location>
</feature>
<sequence>MLLVGPEISLDYLHFYTSPANALLPMADETEIQGTTSSSDVPPGHESTAFKSQPDPMPPVIRGWHARPAPWEVQFGPPARPTHSQTTSPTGQFSSQTAGKITRASPLTTEDDLNLLRIAVNYKDRFTTMKGNSVLYEAIAEVWRADTGRKISHQTVHKHITDRLKEHSAVLAIPETSRPKMNATEAAIFDYANEIYEVLQENTVAEERRRDLAARADTKARAYTDSVRDDIADELVQRARDKRPRNPENSGQEESERPTARPRTLPPSPSPSSPSLQTEMALFLSMMNSRAAIEASTGAKKEDITRLEARIDSMATTMEGMMALLRTLTQRLPRAS</sequence>
<organism evidence="2 3">
    <name type="scientific">Penicillium egyptiacum</name>
    <dbReference type="NCBI Taxonomy" id="1303716"/>
    <lineage>
        <taxon>Eukaryota</taxon>
        <taxon>Fungi</taxon>
        <taxon>Dikarya</taxon>
        <taxon>Ascomycota</taxon>
        <taxon>Pezizomycotina</taxon>
        <taxon>Eurotiomycetes</taxon>
        <taxon>Eurotiomycetidae</taxon>
        <taxon>Eurotiales</taxon>
        <taxon>Aspergillaceae</taxon>
        <taxon>Penicillium</taxon>
    </lineage>
</organism>
<dbReference type="OrthoDB" id="4361035at2759"/>
<evidence type="ECO:0000313" key="2">
    <source>
        <dbReference type="EMBL" id="CAG8907912.1"/>
    </source>
</evidence>
<keyword evidence="3" id="KW-1185">Reference proteome</keyword>
<name>A0A9W4P8A3_9EURO</name>
<feature type="region of interest" description="Disordered" evidence="1">
    <location>
        <begin position="32"/>
        <end position="56"/>
    </location>
</feature>
<dbReference type="EMBL" id="CAJVRC010000892">
    <property type="protein sequence ID" value="CAG8907912.1"/>
    <property type="molecule type" value="Genomic_DNA"/>
</dbReference>